<protein>
    <submittedName>
        <fullName evidence="2">Uncharacterized protein</fullName>
    </submittedName>
</protein>
<name>A0A8J3PQE8_9ACTN</name>
<accession>A0A8J3PQE8</accession>
<dbReference type="EMBL" id="BONV01000003">
    <property type="protein sequence ID" value="GIG78047.1"/>
    <property type="molecule type" value="Genomic_DNA"/>
</dbReference>
<gene>
    <name evidence="2" type="ORF">Pka01_11740</name>
</gene>
<feature type="compositionally biased region" description="Polar residues" evidence="1">
    <location>
        <begin position="83"/>
        <end position="96"/>
    </location>
</feature>
<organism evidence="2 3">
    <name type="scientific">Planotetraspora kaengkrachanensis</name>
    <dbReference type="NCBI Taxonomy" id="575193"/>
    <lineage>
        <taxon>Bacteria</taxon>
        <taxon>Bacillati</taxon>
        <taxon>Actinomycetota</taxon>
        <taxon>Actinomycetes</taxon>
        <taxon>Streptosporangiales</taxon>
        <taxon>Streptosporangiaceae</taxon>
        <taxon>Planotetraspora</taxon>
    </lineage>
</organism>
<evidence type="ECO:0000313" key="3">
    <source>
        <dbReference type="Proteomes" id="UP000630097"/>
    </source>
</evidence>
<sequence>MRRWVSPAGIIPRSWPSVLATYGASTSAASASVTTLITRIRREPATRERISPATGTLTKATAAAYRWIPPDIDRDNPGLSVGNPATSSRQQLHSPVSNAARRSSRASLRAVRTEPHASRTSEAGSSQPYGAKTN</sequence>
<proteinExistence type="predicted"/>
<reference evidence="2 3" key="1">
    <citation type="submission" date="2021-01" db="EMBL/GenBank/DDBJ databases">
        <title>Whole genome shotgun sequence of Planotetraspora kaengkrachanensis NBRC 104272.</title>
        <authorList>
            <person name="Komaki H."/>
            <person name="Tamura T."/>
        </authorList>
    </citation>
    <scope>NUCLEOTIDE SEQUENCE [LARGE SCALE GENOMIC DNA]</scope>
    <source>
        <strain evidence="2 3">NBRC 104272</strain>
    </source>
</reference>
<dbReference type="Proteomes" id="UP000630097">
    <property type="component" value="Unassembled WGS sequence"/>
</dbReference>
<evidence type="ECO:0000313" key="2">
    <source>
        <dbReference type="EMBL" id="GIG78047.1"/>
    </source>
</evidence>
<keyword evidence="3" id="KW-1185">Reference proteome</keyword>
<feature type="region of interest" description="Disordered" evidence="1">
    <location>
        <begin position="68"/>
        <end position="134"/>
    </location>
</feature>
<dbReference type="AlphaFoldDB" id="A0A8J3PQE8"/>
<feature type="compositionally biased region" description="Low complexity" evidence="1">
    <location>
        <begin position="97"/>
        <end position="110"/>
    </location>
</feature>
<feature type="compositionally biased region" description="Polar residues" evidence="1">
    <location>
        <begin position="120"/>
        <end position="134"/>
    </location>
</feature>
<evidence type="ECO:0000256" key="1">
    <source>
        <dbReference type="SAM" id="MobiDB-lite"/>
    </source>
</evidence>
<comment type="caution">
    <text evidence="2">The sequence shown here is derived from an EMBL/GenBank/DDBJ whole genome shotgun (WGS) entry which is preliminary data.</text>
</comment>